<dbReference type="PANTHER" id="PTHR34236">
    <property type="entry name" value="DIMETHYL SULFOXIDE REDUCTASE TRANSCRIPTIONAL ACTIVATOR"/>
    <property type="match status" value="1"/>
</dbReference>
<organism evidence="4 5">
    <name type="scientific">Halopelagius inordinatus</name>
    <dbReference type="NCBI Taxonomy" id="553467"/>
    <lineage>
        <taxon>Archaea</taxon>
        <taxon>Methanobacteriati</taxon>
        <taxon>Methanobacteriota</taxon>
        <taxon>Stenosarchaea group</taxon>
        <taxon>Halobacteria</taxon>
        <taxon>Halobacteriales</taxon>
        <taxon>Haloferacaceae</taxon>
    </lineage>
</organism>
<name>A0A1I2NJJ5_9EURY</name>
<accession>A0A1I2NJJ5</accession>
<evidence type="ECO:0000256" key="1">
    <source>
        <dbReference type="ARBA" id="ARBA00023015"/>
    </source>
</evidence>
<dbReference type="SUPFAM" id="SSF88659">
    <property type="entry name" value="Sigma3 and sigma4 domains of RNA polymerase sigma factors"/>
    <property type="match status" value="1"/>
</dbReference>
<dbReference type="OrthoDB" id="156233at2157"/>
<evidence type="ECO:0000259" key="3">
    <source>
        <dbReference type="Pfam" id="PF04967"/>
    </source>
</evidence>
<protein>
    <submittedName>
        <fullName evidence="4">Predicted DNA binding protein, contains HTH domain</fullName>
    </submittedName>
</protein>
<evidence type="ECO:0000313" key="4">
    <source>
        <dbReference type="EMBL" id="SFG04145.1"/>
    </source>
</evidence>
<dbReference type="InterPro" id="IPR013324">
    <property type="entry name" value="RNA_pol_sigma_r3/r4-like"/>
</dbReference>
<gene>
    <name evidence="4" type="ORF">SAMN04488063_1230</name>
</gene>
<dbReference type="PANTHER" id="PTHR34236:SF1">
    <property type="entry name" value="DIMETHYL SULFOXIDE REDUCTASE TRANSCRIPTIONAL ACTIVATOR"/>
    <property type="match status" value="1"/>
</dbReference>
<keyword evidence="5" id="KW-1185">Reference proteome</keyword>
<reference evidence="5" key="1">
    <citation type="submission" date="2016-10" db="EMBL/GenBank/DDBJ databases">
        <authorList>
            <person name="Varghese N."/>
            <person name="Submissions S."/>
        </authorList>
    </citation>
    <scope>NUCLEOTIDE SEQUENCE [LARGE SCALE GENOMIC DNA]</scope>
    <source>
        <strain evidence="5">CGMCC 1.7739</strain>
    </source>
</reference>
<dbReference type="RefSeq" id="WP_092889872.1">
    <property type="nucleotide sequence ID" value="NZ_FOOQ01000001.1"/>
</dbReference>
<dbReference type="Pfam" id="PF04967">
    <property type="entry name" value="HTH_10"/>
    <property type="match status" value="1"/>
</dbReference>
<dbReference type="Proteomes" id="UP000198876">
    <property type="component" value="Unassembled WGS sequence"/>
</dbReference>
<dbReference type="STRING" id="553467.SAMN04488063_1230"/>
<keyword evidence="1" id="KW-0805">Transcription regulation</keyword>
<evidence type="ECO:0000256" key="2">
    <source>
        <dbReference type="ARBA" id="ARBA00023163"/>
    </source>
</evidence>
<dbReference type="InterPro" id="IPR007050">
    <property type="entry name" value="HTH_bacterioopsin"/>
</dbReference>
<feature type="domain" description="HTH bat-type" evidence="3">
    <location>
        <begin position="162"/>
        <end position="214"/>
    </location>
</feature>
<proteinExistence type="predicted"/>
<sequence>MSFVATVTVCNPPLFQKTFEAVPDAHSTVENYHFLEGDSGERRYVFFWWVTTGDFDAHELALADDPTVGEFRELADVGDRRLYRIVTEPVPSDWTMLYLFFRDNDVTVLESSRSVRGAHIEARFPSFDALQALRATVCGSGADVEIERIRSEADPELSEYRLTGKQREAVALAARRGYFETPSRTSLDELAAELGVTPQAVSKRVRAGVEKLVETALGGDSSPDEPVRHREQ</sequence>
<dbReference type="AlphaFoldDB" id="A0A1I2NJJ5"/>
<evidence type="ECO:0000313" key="5">
    <source>
        <dbReference type="Proteomes" id="UP000198876"/>
    </source>
</evidence>
<dbReference type="EMBL" id="FOOQ01000001">
    <property type="protein sequence ID" value="SFG04145.1"/>
    <property type="molecule type" value="Genomic_DNA"/>
</dbReference>
<keyword evidence="2" id="KW-0804">Transcription</keyword>